<dbReference type="InterPro" id="IPR013761">
    <property type="entry name" value="SAM/pointed_sf"/>
</dbReference>
<dbReference type="AlphaFoldDB" id="A0A9W7G464"/>
<organism evidence="12 13">
    <name type="scientific">Triparma columacea</name>
    <dbReference type="NCBI Taxonomy" id="722753"/>
    <lineage>
        <taxon>Eukaryota</taxon>
        <taxon>Sar</taxon>
        <taxon>Stramenopiles</taxon>
        <taxon>Ochrophyta</taxon>
        <taxon>Bolidophyceae</taxon>
        <taxon>Parmales</taxon>
        <taxon>Triparmaceae</taxon>
        <taxon>Triparma</taxon>
    </lineage>
</organism>
<feature type="region of interest" description="Disordered" evidence="8">
    <location>
        <begin position="347"/>
        <end position="386"/>
    </location>
</feature>
<dbReference type="InterPro" id="IPR001849">
    <property type="entry name" value="PH_domain"/>
</dbReference>
<dbReference type="InterPro" id="IPR001683">
    <property type="entry name" value="PX_dom"/>
</dbReference>
<dbReference type="PROSITE" id="PS50011">
    <property type="entry name" value="PROTEIN_KINASE_DOM"/>
    <property type="match status" value="1"/>
</dbReference>
<dbReference type="GO" id="GO:0005737">
    <property type="term" value="C:cytoplasm"/>
    <property type="evidence" value="ECO:0007669"/>
    <property type="project" value="UniProtKB-ARBA"/>
</dbReference>
<evidence type="ECO:0000256" key="8">
    <source>
        <dbReference type="SAM" id="MobiDB-lite"/>
    </source>
</evidence>
<feature type="compositionally biased region" description="Basic and acidic residues" evidence="8">
    <location>
        <begin position="310"/>
        <end position="323"/>
    </location>
</feature>
<dbReference type="SMART" id="SM00220">
    <property type="entry name" value="S_TKc"/>
    <property type="match status" value="1"/>
</dbReference>
<dbReference type="Pfam" id="PF00787">
    <property type="entry name" value="PX"/>
    <property type="match status" value="1"/>
</dbReference>
<keyword evidence="3" id="KW-0808">Transferase</keyword>
<evidence type="ECO:0000259" key="9">
    <source>
        <dbReference type="PROSITE" id="PS50003"/>
    </source>
</evidence>
<dbReference type="InterPro" id="IPR001245">
    <property type="entry name" value="Ser-Thr/Tyr_kinase_cat_dom"/>
</dbReference>
<dbReference type="OrthoDB" id="4062651at2759"/>
<keyword evidence="13" id="KW-1185">Reference proteome</keyword>
<evidence type="ECO:0000313" key="13">
    <source>
        <dbReference type="Proteomes" id="UP001165065"/>
    </source>
</evidence>
<dbReference type="InterPro" id="IPR036871">
    <property type="entry name" value="PX_dom_sf"/>
</dbReference>
<dbReference type="CDD" id="cd09487">
    <property type="entry name" value="SAM_superfamily"/>
    <property type="match status" value="1"/>
</dbReference>
<dbReference type="Pfam" id="PF00169">
    <property type="entry name" value="PH"/>
    <property type="match status" value="1"/>
</dbReference>
<dbReference type="SUPFAM" id="SSF56112">
    <property type="entry name" value="Protein kinase-like (PK-like)"/>
    <property type="match status" value="1"/>
</dbReference>
<evidence type="ECO:0000256" key="3">
    <source>
        <dbReference type="ARBA" id="ARBA00022679"/>
    </source>
</evidence>
<comment type="caution">
    <text evidence="12">The sequence shown here is derived from an EMBL/GenBank/DDBJ whole genome shotgun (WGS) entry which is preliminary data.</text>
</comment>
<dbReference type="Gene3D" id="1.10.510.10">
    <property type="entry name" value="Transferase(Phosphotransferase) domain 1"/>
    <property type="match status" value="1"/>
</dbReference>
<dbReference type="PANTHER" id="PTHR46485:SF5">
    <property type="entry name" value="CENTER DIVIDER, ISOFORM A"/>
    <property type="match status" value="1"/>
</dbReference>
<feature type="region of interest" description="Disordered" evidence="8">
    <location>
        <begin position="310"/>
        <end position="331"/>
    </location>
</feature>
<comment type="similarity">
    <text evidence="1">Belongs to the protein kinase superfamily. TKL Ser/Thr protein kinase family.</text>
</comment>
<dbReference type="SMART" id="SM00233">
    <property type="entry name" value="PH"/>
    <property type="match status" value="1"/>
</dbReference>
<dbReference type="EMBL" id="BRYA01000897">
    <property type="protein sequence ID" value="GMI35181.1"/>
    <property type="molecule type" value="Genomic_DNA"/>
</dbReference>
<evidence type="ECO:0000313" key="12">
    <source>
        <dbReference type="EMBL" id="GMI35181.1"/>
    </source>
</evidence>
<reference evidence="13" key="1">
    <citation type="journal article" date="2023" name="Commun. Biol.">
        <title>Genome analysis of Parmales, the sister group of diatoms, reveals the evolutionary specialization of diatoms from phago-mixotrophs to photoautotrophs.</title>
        <authorList>
            <person name="Ban H."/>
            <person name="Sato S."/>
            <person name="Yoshikawa S."/>
            <person name="Yamada K."/>
            <person name="Nakamura Y."/>
            <person name="Ichinomiya M."/>
            <person name="Sato N."/>
            <person name="Blanc-Mathieu R."/>
            <person name="Endo H."/>
            <person name="Kuwata A."/>
            <person name="Ogata H."/>
        </authorList>
    </citation>
    <scope>NUCLEOTIDE SEQUENCE [LARGE SCALE GENOMIC DNA]</scope>
</reference>
<feature type="domain" description="PX" evidence="11">
    <location>
        <begin position="648"/>
        <end position="771"/>
    </location>
</feature>
<dbReference type="InterPro" id="IPR017441">
    <property type="entry name" value="Protein_kinase_ATP_BS"/>
</dbReference>
<feature type="domain" description="Protein kinase" evidence="10">
    <location>
        <begin position="30"/>
        <end position="306"/>
    </location>
</feature>
<accession>A0A9W7G464</accession>
<dbReference type="InterPro" id="IPR000719">
    <property type="entry name" value="Prot_kinase_dom"/>
</dbReference>
<dbReference type="GO" id="GO:0035091">
    <property type="term" value="F:phosphatidylinositol binding"/>
    <property type="evidence" value="ECO:0007669"/>
    <property type="project" value="InterPro"/>
</dbReference>
<keyword evidence="5" id="KW-0418">Kinase</keyword>
<dbReference type="Proteomes" id="UP001165065">
    <property type="component" value="Unassembled WGS sequence"/>
</dbReference>
<dbReference type="SUPFAM" id="SSF47769">
    <property type="entry name" value="SAM/Pointed domain"/>
    <property type="match status" value="1"/>
</dbReference>
<dbReference type="SUPFAM" id="SSF50729">
    <property type="entry name" value="PH domain-like"/>
    <property type="match status" value="1"/>
</dbReference>
<keyword evidence="6 7" id="KW-0067">ATP-binding</keyword>
<dbReference type="CDD" id="cd06093">
    <property type="entry name" value="PX_domain"/>
    <property type="match status" value="1"/>
</dbReference>
<dbReference type="Gene3D" id="3.30.1520.10">
    <property type="entry name" value="Phox-like domain"/>
    <property type="match status" value="1"/>
</dbReference>
<dbReference type="PROSITE" id="PS00107">
    <property type="entry name" value="PROTEIN_KINASE_ATP"/>
    <property type="match status" value="1"/>
</dbReference>
<dbReference type="PROSITE" id="PS00108">
    <property type="entry name" value="PROTEIN_KINASE_ST"/>
    <property type="match status" value="1"/>
</dbReference>
<evidence type="ECO:0000256" key="5">
    <source>
        <dbReference type="ARBA" id="ARBA00022777"/>
    </source>
</evidence>
<dbReference type="Pfam" id="PF00069">
    <property type="entry name" value="Pkinase"/>
    <property type="match status" value="1"/>
</dbReference>
<dbReference type="GO" id="GO:0004674">
    <property type="term" value="F:protein serine/threonine kinase activity"/>
    <property type="evidence" value="ECO:0007669"/>
    <property type="project" value="UniProtKB-KW"/>
</dbReference>
<evidence type="ECO:0000259" key="11">
    <source>
        <dbReference type="PROSITE" id="PS50195"/>
    </source>
</evidence>
<gene>
    <name evidence="12" type="ORF">TrCOL_g12823</name>
</gene>
<sequence>MSAYLKTSEPPPVGNGEDVCDDFFMKPDDILLGPVVGSGQFGDVHYGRYFGDPIAIKIQKLPKNVSISNGTLSTYLLRELSILKNARHENLLEYIGACETEEVNEDEPATLYIVTEFAANGDLLHLLTSTEVKLGWNFLTRIMLGAMDGLHYLHQKGIIHRDIKSENILLDSSWCPKVSDFGMAREVGGGGRGEGDSRAKHQFSICGTDQYMAPELMFDESYGYPVDIFSFGLVIFEILARTPIGKEGFCERFPGKNFRLDYDEIKGKLPEEVPSNLVELAVVCSDYEPEDRPLSIDVVEWLADLLKALKPDEEDQPESKEEPQVEENDLTSVTVRLSMAGFYECEEGTEGGEGAKGELRRGGSNLGGGRLSDQSTASSSTATKEEDRKVGFVLTKQISEKMKVAEATPAKMKMGWLNKRNRSGFRNWKKRWFVLKGAELSWFGSPDEVFSGATWGVPHGTINLKNNVLIKGKNLRFQILDCDNIDNTNDDRLHNREVAALNDTDLEEWLAALEDHIEETNRGGAQKRKSKMLSQHNFIGGDEDSGKEVAEGVVKHIVTPPIVDIKEEEVAPPVPDLLRQPSSVFGAFGSVKEWLKSLGLGELNKNFASNPNLTMRIIEEVGLTENDLDELVIKDDFCRRMLLQSCKGGYTPDLIADVNGARDFGDVVVYRVNARYRTRRSVVYFRFSDFVKIQAKIRVSCNDRPTLLAALPSLPGKGIWESRMGIRSKSFVSDRQKALGVWLKGVVQVVKDEPDQLNLLLMLLELNIVHS</sequence>
<evidence type="ECO:0000256" key="1">
    <source>
        <dbReference type="ARBA" id="ARBA00005843"/>
    </source>
</evidence>
<evidence type="ECO:0000256" key="4">
    <source>
        <dbReference type="ARBA" id="ARBA00022741"/>
    </source>
</evidence>
<protein>
    <recommendedName>
        <fullName evidence="14">Non-specific serine/threonine protein kinase</fullName>
    </recommendedName>
</protein>
<dbReference type="Gene3D" id="1.10.150.50">
    <property type="entry name" value="Transcription Factor, Ets-1"/>
    <property type="match status" value="1"/>
</dbReference>
<dbReference type="PROSITE" id="PS50195">
    <property type="entry name" value="PX"/>
    <property type="match status" value="1"/>
</dbReference>
<dbReference type="GO" id="GO:0005524">
    <property type="term" value="F:ATP binding"/>
    <property type="evidence" value="ECO:0007669"/>
    <property type="project" value="UniProtKB-UniRule"/>
</dbReference>
<evidence type="ECO:0008006" key="14">
    <source>
        <dbReference type="Google" id="ProtNLM"/>
    </source>
</evidence>
<dbReference type="InterPro" id="IPR011993">
    <property type="entry name" value="PH-like_dom_sf"/>
</dbReference>
<dbReference type="InterPro" id="IPR008271">
    <property type="entry name" value="Ser/Thr_kinase_AS"/>
</dbReference>
<evidence type="ECO:0000259" key="10">
    <source>
        <dbReference type="PROSITE" id="PS50011"/>
    </source>
</evidence>
<dbReference type="InterPro" id="IPR011009">
    <property type="entry name" value="Kinase-like_dom_sf"/>
</dbReference>
<dbReference type="Gene3D" id="2.30.29.30">
    <property type="entry name" value="Pleckstrin-homology domain (PH domain)/Phosphotyrosine-binding domain (PTB)"/>
    <property type="match status" value="1"/>
</dbReference>
<feature type="binding site" evidence="7">
    <location>
        <position position="57"/>
    </location>
    <ligand>
        <name>ATP</name>
        <dbReference type="ChEBI" id="CHEBI:30616"/>
    </ligand>
</feature>
<feature type="domain" description="PH" evidence="9">
    <location>
        <begin position="410"/>
        <end position="518"/>
    </location>
</feature>
<keyword evidence="2" id="KW-0723">Serine/threonine-protein kinase</keyword>
<dbReference type="Gene3D" id="3.30.200.20">
    <property type="entry name" value="Phosphorylase Kinase, domain 1"/>
    <property type="match status" value="1"/>
</dbReference>
<keyword evidence="4 7" id="KW-0547">Nucleotide-binding</keyword>
<dbReference type="PANTHER" id="PTHR46485">
    <property type="entry name" value="LIM DOMAIN KINASE 1"/>
    <property type="match status" value="1"/>
</dbReference>
<dbReference type="InterPro" id="IPR001660">
    <property type="entry name" value="SAM"/>
</dbReference>
<dbReference type="Pfam" id="PF07647">
    <property type="entry name" value="SAM_2"/>
    <property type="match status" value="1"/>
</dbReference>
<evidence type="ECO:0000256" key="2">
    <source>
        <dbReference type="ARBA" id="ARBA00022527"/>
    </source>
</evidence>
<dbReference type="PRINTS" id="PR00109">
    <property type="entry name" value="TYRKINASE"/>
</dbReference>
<proteinExistence type="inferred from homology"/>
<evidence type="ECO:0000256" key="6">
    <source>
        <dbReference type="ARBA" id="ARBA00022840"/>
    </source>
</evidence>
<dbReference type="SUPFAM" id="SSF64268">
    <property type="entry name" value="PX domain"/>
    <property type="match status" value="1"/>
</dbReference>
<name>A0A9W7G464_9STRA</name>
<evidence type="ECO:0000256" key="7">
    <source>
        <dbReference type="PROSITE-ProRule" id="PRU10141"/>
    </source>
</evidence>
<dbReference type="PROSITE" id="PS50003">
    <property type="entry name" value="PH_DOMAIN"/>
    <property type="match status" value="1"/>
</dbReference>
<dbReference type="InterPro" id="IPR050940">
    <property type="entry name" value="Actin_reg-Ser/Thr_kinase"/>
</dbReference>